<dbReference type="AlphaFoldDB" id="A0A4Z0FAZ6"/>
<dbReference type="OrthoDB" id="9805807at2"/>
<dbReference type="PANTHER" id="PTHR43500">
    <property type="entry name" value="CYSTATHIONINE BETA-LYASE-RELATED"/>
    <property type="match status" value="1"/>
</dbReference>
<accession>A0A4Z0FAZ6</accession>
<evidence type="ECO:0000313" key="9">
    <source>
        <dbReference type="Proteomes" id="UP000297890"/>
    </source>
</evidence>
<keyword evidence="3 6" id="KW-0663">Pyridoxal phosphate</keyword>
<dbReference type="InterPro" id="IPR000277">
    <property type="entry name" value="Cys/Met-Metab_PyrdxlP-dep_enz"/>
</dbReference>
<dbReference type="GO" id="GO:0019346">
    <property type="term" value="P:transsulfuration"/>
    <property type="evidence" value="ECO:0007669"/>
    <property type="project" value="InterPro"/>
</dbReference>
<evidence type="ECO:0000256" key="6">
    <source>
        <dbReference type="PIRSR" id="PIRSR001434-2"/>
    </source>
</evidence>
<dbReference type="PIRSF" id="PIRSF001434">
    <property type="entry name" value="CGS"/>
    <property type="match status" value="1"/>
</dbReference>
<dbReference type="InterPro" id="IPR015421">
    <property type="entry name" value="PyrdxlP-dep_Trfase_major"/>
</dbReference>
<proteinExistence type="inferred from homology"/>
<dbReference type="FunFam" id="3.40.640.10:FF:000046">
    <property type="entry name" value="Cystathionine gamma-lyase"/>
    <property type="match status" value="1"/>
</dbReference>
<keyword evidence="9" id="KW-1185">Reference proteome</keyword>
<evidence type="ECO:0000256" key="1">
    <source>
        <dbReference type="ARBA" id="ARBA00001933"/>
    </source>
</evidence>
<evidence type="ECO:0000256" key="3">
    <source>
        <dbReference type="ARBA" id="ARBA00022898"/>
    </source>
</evidence>
<dbReference type="EC" id="4.4.1.8" evidence="8"/>
<evidence type="ECO:0000256" key="4">
    <source>
        <dbReference type="ARBA" id="ARBA00023239"/>
    </source>
</evidence>
<comment type="cofactor">
    <cofactor evidence="1 7">
        <name>pyridoxal 5'-phosphate</name>
        <dbReference type="ChEBI" id="CHEBI:597326"/>
    </cofactor>
</comment>
<dbReference type="GO" id="GO:0019450">
    <property type="term" value="P:L-cysteine catabolic process to pyruvate"/>
    <property type="evidence" value="ECO:0007669"/>
    <property type="project" value="TreeGrafter"/>
</dbReference>
<evidence type="ECO:0000256" key="7">
    <source>
        <dbReference type="RuleBase" id="RU362118"/>
    </source>
</evidence>
<dbReference type="EMBL" id="SRIO01000003">
    <property type="protein sequence ID" value="TFZ83612.1"/>
    <property type="molecule type" value="Genomic_DNA"/>
</dbReference>
<evidence type="ECO:0000256" key="2">
    <source>
        <dbReference type="ARBA" id="ARBA00009077"/>
    </source>
</evidence>
<feature type="modified residue" description="N6-(pyridoxal phosphate)lysine" evidence="6">
    <location>
        <position position="204"/>
    </location>
</feature>
<organism evidence="8 9">
    <name type="scientific">Candidatus Macondimonas diazotrophica</name>
    <dbReference type="NCBI Taxonomy" id="2305248"/>
    <lineage>
        <taxon>Bacteria</taxon>
        <taxon>Pseudomonadati</taxon>
        <taxon>Pseudomonadota</taxon>
        <taxon>Gammaproteobacteria</taxon>
        <taxon>Chromatiales</taxon>
        <taxon>Ectothiorhodospiraceae</taxon>
        <taxon>Candidatus Macondimonas</taxon>
    </lineage>
</organism>
<dbReference type="Gene3D" id="3.90.1150.10">
    <property type="entry name" value="Aspartate Aminotransferase, domain 1"/>
    <property type="match status" value="1"/>
</dbReference>
<comment type="catalytic activity">
    <reaction evidence="5">
        <text>L,L-cystathionine + H2O = L-homocysteine + pyruvate + NH4(+)</text>
        <dbReference type="Rhea" id="RHEA:13965"/>
        <dbReference type="ChEBI" id="CHEBI:15361"/>
        <dbReference type="ChEBI" id="CHEBI:15377"/>
        <dbReference type="ChEBI" id="CHEBI:28938"/>
        <dbReference type="ChEBI" id="CHEBI:58161"/>
        <dbReference type="ChEBI" id="CHEBI:58199"/>
    </reaction>
</comment>
<reference evidence="8 9" key="1">
    <citation type="journal article" date="2019" name="ISME J.">
        <title>Candidatus Macondimonas diazotrophica, a novel gammaproteobacterial genus dominating crude-oil-contaminated coastal sediments.</title>
        <authorList>
            <person name="Karthikeyan S."/>
            <person name="Konstantinidis K."/>
        </authorList>
    </citation>
    <scope>NUCLEOTIDE SEQUENCE [LARGE SCALE GENOMIC DNA]</scope>
    <source>
        <strain evidence="8 9">KTK01</strain>
    </source>
</reference>
<dbReference type="Pfam" id="PF01053">
    <property type="entry name" value="Cys_Met_Meta_PP"/>
    <property type="match status" value="1"/>
</dbReference>
<dbReference type="NCBIfam" id="TIGR01324">
    <property type="entry name" value="cysta_beta_ly_B"/>
    <property type="match status" value="1"/>
</dbReference>
<dbReference type="SUPFAM" id="SSF53383">
    <property type="entry name" value="PLP-dependent transferases"/>
    <property type="match status" value="1"/>
</dbReference>
<dbReference type="Proteomes" id="UP000297890">
    <property type="component" value="Unassembled WGS sequence"/>
</dbReference>
<name>A0A4Z0FAZ6_9GAMM</name>
<dbReference type="InterPro" id="IPR006233">
    <property type="entry name" value="Cys_b_lyase_bac"/>
</dbReference>
<keyword evidence="4 8" id="KW-0456">Lyase</keyword>
<protein>
    <submittedName>
        <fullName evidence="8">Cystathionine beta-lyase</fullName>
        <ecNumber evidence="8">4.4.1.8</ecNumber>
    </submittedName>
</protein>
<dbReference type="RefSeq" id="WP_135281029.1">
    <property type="nucleotide sequence ID" value="NZ_SRIO01000003.1"/>
</dbReference>
<comment type="similarity">
    <text evidence="2 7">Belongs to the trans-sulfuration enzymes family.</text>
</comment>
<comment type="caution">
    <text evidence="8">The sequence shown here is derived from an EMBL/GenBank/DDBJ whole genome shotgun (WGS) entry which is preliminary data.</text>
</comment>
<dbReference type="Gene3D" id="3.40.640.10">
    <property type="entry name" value="Type I PLP-dependent aspartate aminotransferase-like (Major domain)"/>
    <property type="match status" value="1"/>
</dbReference>
<evidence type="ECO:0000256" key="5">
    <source>
        <dbReference type="ARBA" id="ARBA00047517"/>
    </source>
</evidence>
<gene>
    <name evidence="8" type="primary">metC</name>
    <name evidence="8" type="ORF">E4680_03705</name>
</gene>
<dbReference type="InterPro" id="IPR015424">
    <property type="entry name" value="PyrdxlP-dep_Trfase"/>
</dbReference>
<dbReference type="InterPro" id="IPR015422">
    <property type="entry name" value="PyrdxlP-dep_Trfase_small"/>
</dbReference>
<sequence length="393" mass="42266">MHDETALTHFGRDPARFDGVVNPPVYRASTVLFPNLAALEAASRQPFTGTYYGRFGTPTTFALEEAMAALEGAHRAVAVESGLAAITTTLLAFLEPGDHLLMVDTVYGPTRFFCDGLLARMGISTTYYASDSGADLAGLIRPETRLIFTESPGSLTFEVQDIPAICQLAHARGIPVALDNTWATPLHFKAFDHGVDVSIHAATKYVVGHADAMLGIINVNAAHHERIKKAAVALGHCAGSEECALGLRGLRTLAVRLARHQATALTLIEWLSARPEVRYVRYPAWPQDPGHGLWQRDFCGASGLFAIEMAPCTPEALAAFVDGLTLFGLGYSWGGFESLLLPVHPEHTRTATAWTTAGPWLRVHAGLEAPADLINDLAAGFERWNRAGGTVDS</sequence>
<dbReference type="PANTHER" id="PTHR43500:SF1">
    <property type="entry name" value="CYSTATHIONINE BETA-LYASE-RELATED"/>
    <property type="match status" value="1"/>
</dbReference>
<evidence type="ECO:0000313" key="8">
    <source>
        <dbReference type="EMBL" id="TFZ83612.1"/>
    </source>
</evidence>
<dbReference type="GO" id="GO:0030170">
    <property type="term" value="F:pyridoxal phosphate binding"/>
    <property type="evidence" value="ECO:0007669"/>
    <property type="project" value="InterPro"/>
</dbReference>
<dbReference type="GO" id="GO:0047804">
    <property type="term" value="F:cysteine-S-conjugate beta-lyase activity"/>
    <property type="evidence" value="ECO:0007669"/>
    <property type="project" value="InterPro"/>
</dbReference>